<keyword evidence="2" id="KW-1185">Reference proteome</keyword>
<comment type="caution">
    <text evidence="1">The sequence shown here is derived from an EMBL/GenBank/DDBJ whole genome shotgun (WGS) entry which is preliminary data.</text>
</comment>
<protein>
    <recommendedName>
        <fullName evidence="3">Molecular chaperone DnaK</fullName>
    </recommendedName>
</protein>
<evidence type="ECO:0000313" key="2">
    <source>
        <dbReference type="Proteomes" id="UP000784880"/>
    </source>
</evidence>
<proteinExistence type="predicted"/>
<gene>
    <name evidence="1" type="ORF">KS419_13395</name>
</gene>
<dbReference type="Proteomes" id="UP000784880">
    <property type="component" value="Unassembled WGS sequence"/>
</dbReference>
<name>A0ABS6JH67_9BACI</name>
<evidence type="ECO:0000313" key="1">
    <source>
        <dbReference type="EMBL" id="MBU9712740.1"/>
    </source>
</evidence>
<sequence length="960" mass="111683">MEKTKVIDRINVHTSELDEIIGLYFDNLLEEVVEEVNKDGAVLFKHFHKLIEDRWVFMENNVFYDNETVSVFPDLESYKCFKASENNRFIQNIPGSYLKFSGYSGDFMTIKELKTVFNRSINFPHKSGEHHVKYNGNNKTYRIAYKKGKNTLGGFDIDDNTYRDEPGVVIPIFRLLGKPAPATKLDSNQVIHQWLKHHLLPKGIKQKYKDVFKIFCTLRELDYLNQDLTVDMELLREDIEEQDFSGTLCGRSFDRSILLRQLQENTSDLIMDSEVFYDKLLNCERYRADIETYDEKMLTDPNRGHWDLWEEKDSRETVTIPLTNAIISRNPAADIRQDGVIGIDFGTKSTVVVYQENSEHTLPMRVGLGHFSKKVEPKHYENPTVMEFIDLDSFLNQYQLKPGRPNTSWEDITVSHTAFNSLMQSSSEHYYSVISDIKQWAGDKRRQIRLKDKTGKDMILPSFLEIEDGGFNPIELYAYYIGLYINNQHHGIYMDYILSFPVTYEKDVRKKIIESFEKGIKKSLPTSLLEDEEIMKNFRVINGASEPAAYAICALQEYGFEPVDEDSVFYGVFDFGGGTTDFDFGIWREANEKERRYDFVIEHFAAGGDKFLGGENLLELLAFEVFKANQDKLREGMITFTLPPECTRFAGSETLLSESQEAKLNMKQLMEKLRPLWEKHENYEKEFEKDLLKVNLFDKAGQAKPNFELSITQEGLEDIIEQRIEKGIRNFFDSLRRSFEKTATRKIEKVNIFLAGNASKSPIVKQLFDKYMEEETFGAYQIEKIDKELFEIFPPLGTDEAYEKLEEMGVPFNRNKITKPTGKTGVAFGLIQSRKGGRIRVIDHNIVQDEVKFKFFVGMSRRGKFKVILDPENGYSKWHLFIDASEEDFELYYTTLPEASRNQLEIQQTQRKKCKIDYLDEDAYIFIRPLSPTMMEYVVATEDGIKNESYLSEINQIELH</sequence>
<dbReference type="EMBL" id="JAHQCS010000107">
    <property type="protein sequence ID" value="MBU9712740.1"/>
    <property type="molecule type" value="Genomic_DNA"/>
</dbReference>
<evidence type="ECO:0008006" key="3">
    <source>
        <dbReference type="Google" id="ProtNLM"/>
    </source>
</evidence>
<reference evidence="1 2" key="1">
    <citation type="submission" date="2021-06" db="EMBL/GenBank/DDBJ databases">
        <title>Bacillus sp. RD4P76, an endophyte from a halophyte.</title>
        <authorList>
            <person name="Sun J.-Q."/>
        </authorList>
    </citation>
    <scope>NUCLEOTIDE SEQUENCE [LARGE SCALE GENOMIC DNA]</scope>
    <source>
        <strain evidence="1 2">CGMCC 1.15917</strain>
    </source>
</reference>
<organism evidence="1 2">
    <name type="scientific">Evansella tamaricis</name>
    <dbReference type="NCBI Taxonomy" id="2069301"/>
    <lineage>
        <taxon>Bacteria</taxon>
        <taxon>Bacillati</taxon>
        <taxon>Bacillota</taxon>
        <taxon>Bacilli</taxon>
        <taxon>Bacillales</taxon>
        <taxon>Bacillaceae</taxon>
        <taxon>Evansella</taxon>
    </lineage>
</organism>
<accession>A0ABS6JH67</accession>
<dbReference type="RefSeq" id="WP_217066913.1">
    <property type="nucleotide sequence ID" value="NZ_JAHQCS010000107.1"/>
</dbReference>